<dbReference type="AlphaFoldDB" id="A0AAD6S8M3"/>
<protein>
    <submittedName>
        <fullName evidence="2">Uncharacterized protein</fullName>
    </submittedName>
</protein>
<name>A0AAD6S8M3_9AGAR</name>
<proteinExistence type="predicted"/>
<feature type="compositionally biased region" description="Basic and acidic residues" evidence="1">
    <location>
        <begin position="326"/>
        <end position="337"/>
    </location>
</feature>
<comment type="caution">
    <text evidence="2">The sequence shown here is derived from an EMBL/GenBank/DDBJ whole genome shotgun (WGS) entry which is preliminary data.</text>
</comment>
<evidence type="ECO:0000313" key="3">
    <source>
        <dbReference type="Proteomes" id="UP001218188"/>
    </source>
</evidence>
<feature type="compositionally biased region" description="Polar residues" evidence="1">
    <location>
        <begin position="295"/>
        <end position="304"/>
    </location>
</feature>
<organism evidence="2 3">
    <name type="scientific">Mycena alexandri</name>
    <dbReference type="NCBI Taxonomy" id="1745969"/>
    <lineage>
        <taxon>Eukaryota</taxon>
        <taxon>Fungi</taxon>
        <taxon>Dikarya</taxon>
        <taxon>Basidiomycota</taxon>
        <taxon>Agaricomycotina</taxon>
        <taxon>Agaricomycetes</taxon>
        <taxon>Agaricomycetidae</taxon>
        <taxon>Agaricales</taxon>
        <taxon>Marasmiineae</taxon>
        <taxon>Mycenaceae</taxon>
        <taxon>Mycena</taxon>
    </lineage>
</organism>
<feature type="region of interest" description="Disordered" evidence="1">
    <location>
        <begin position="295"/>
        <end position="337"/>
    </location>
</feature>
<dbReference type="EMBL" id="JARJCM010000200">
    <property type="protein sequence ID" value="KAJ7022905.1"/>
    <property type="molecule type" value="Genomic_DNA"/>
</dbReference>
<evidence type="ECO:0000256" key="1">
    <source>
        <dbReference type="SAM" id="MobiDB-lite"/>
    </source>
</evidence>
<reference evidence="2" key="1">
    <citation type="submission" date="2023-03" db="EMBL/GenBank/DDBJ databases">
        <title>Massive genome expansion in bonnet fungi (Mycena s.s.) driven by repeated elements and novel gene families across ecological guilds.</title>
        <authorList>
            <consortium name="Lawrence Berkeley National Laboratory"/>
            <person name="Harder C.B."/>
            <person name="Miyauchi S."/>
            <person name="Viragh M."/>
            <person name="Kuo A."/>
            <person name="Thoen E."/>
            <person name="Andreopoulos B."/>
            <person name="Lu D."/>
            <person name="Skrede I."/>
            <person name="Drula E."/>
            <person name="Henrissat B."/>
            <person name="Morin E."/>
            <person name="Kohler A."/>
            <person name="Barry K."/>
            <person name="LaButti K."/>
            <person name="Morin E."/>
            <person name="Salamov A."/>
            <person name="Lipzen A."/>
            <person name="Mereny Z."/>
            <person name="Hegedus B."/>
            <person name="Baldrian P."/>
            <person name="Stursova M."/>
            <person name="Weitz H."/>
            <person name="Taylor A."/>
            <person name="Grigoriev I.V."/>
            <person name="Nagy L.G."/>
            <person name="Martin F."/>
            <person name="Kauserud H."/>
        </authorList>
    </citation>
    <scope>NUCLEOTIDE SEQUENCE</scope>
    <source>
        <strain evidence="2">CBHHK200</strain>
    </source>
</reference>
<gene>
    <name evidence="2" type="ORF">C8F04DRAFT_1194062</name>
</gene>
<feature type="compositionally biased region" description="Basic and acidic residues" evidence="1">
    <location>
        <begin position="307"/>
        <end position="318"/>
    </location>
</feature>
<feature type="region of interest" description="Disordered" evidence="1">
    <location>
        <begin position="1"/>
        <end position="62"/>
    </location>
</feature>
<sequence>MEGALGPRGSRAKGRAPLGATGSGGGGDNSDCGRQYRQETGGGDVRDARVGTGPRSETASDSNGRIGVVEVVLTATFRRAVGRGWAGREWASEGQAGCQIKREVWSVRPRCGQGAMMRMRRGAVVVVVWEEKENGPSDPNTATILLPSSHHDVLRKRRASVLNSGSTRLQTGAVNLKYPTFAQSQRTEVFANSMHSSWCVNLLSLPLRAPFLGMLPRVPFHVPTIHRGGVFFPDPLPRSTRPPRWRPVHDGHATQFMSRPPCLSLFRFSPGYTVYCHRLQVLRILESTAPHTLYGQSDTESLSPFESKWKDPRERESRGCVGRQGTKRDSDSRKEGGRKDRARACCAGCRVTAQLGKGSKSTHKVRAPYPPRSRSLRVPRWHGVARRRSRAVGAVLQNGAGIEGGVYLGAGNAEHGDQGAGRCRSVLLYSRCRRTSSRAFTRRPRESNAHLRASPRLRTSRKRAPRFEDAPAHTEDEGPLRSGGFAGTAPRGREWRTLPTLVGR</sequence>
<dbReference type="Proteomes" id="UP001218188">
    <property type="component" value="Unassembled WGS sequence"/>
</dbReference>
<feature type="compositionally biased region" description="Basic residues" evidence="1">
    <location>
        <begin position="453"/>
        <end position="464"/>
    </location>
</feature>
<evidence type="ECO:0000313" key="2">
    <source>
        <dbReference type="EMBL" id="KAJ7022905.1"/>
    </source>
</evidence>
<keyword evidence="3" id="KW-1185">Reference proteome</keyword>
<feature type="compositionally biased region" description="Basic and acidic residues" evidence="1">
    <location>
        <begin position="465"/>
        <end position="479"/>
    </location>
</feature>
<accession>A0AAD6S8M3</accession>
<feature type="region of interest" description="Disordered" evidence="1">
    <location>
        <begin position="437"/>
        <end position="504"/>
    </location>
</feature>